<gene>
    <name evidence="7" type="ORF">CR203_17005</name>
</gene>
<comment type="similarity">
    <text evidence="2 6">Belongs to the glycosyl hydrolase 43 family.</text>
</comment>
<dbReference type="EMBL" id="PDOE01000008">
    <property type="protein sequence ID" value="RKL66247.1"/>
    <property type="molecule type" value="Genomic_DNA"/>
</dbReference>
<dbReference type="PANTHER" id="PTHR43301:SF3">
    <property type="entry name" value="ARABINAN ENDO-1,5-ALPHA-L-ARABINOSIDASE A-RELATED"/>
    <property type="match status" value="1"/>
</dbReference>
<dbReference type="SUPFAM" id="SSF75005">
    <property type="entry name" value="Arabinanase/levansucrase/invertase"/>
    <property type="match status" value="1"/>
</dbReference>
<dbReference type="OrthoDB" id="9763933at2"/>
<dbReference type="Proteomes" id="UP000281498">
    <property type="component" value="Unassembled WGS sequence"/>
</dbReference>
<feature type="site" description="Important for catalytic activity, responsible for pKa modulation of the active site Glu and correct orientation of both the proton donor and substrate" evidence="5">
    <location>
        <position position="126"/>
    </location>
</feature>
<organism evidence="7 8">
    <name type="scientific">Salipaludibacillus neizhouensis</name>
    <dbReference type="NCBI Taxonomy" id="885475"/>
    <lineage>
        <taxon>Bacteria</taxon>
        <taxon>Bacillati</taxon>
        <taxon>Bacillota</taxon>
        <taxon>Bacilli</taxon>
        <taxon>Bacillales</taxon>
        <taxon>Bacillaceae</taxon>
    </lineage>
</organism>
<evidence type="ECO:0000256" key="5">
    <source>
        <dbReference type="PIRSR" id="PIRSR606710-2"/>
    </source>
</evidence>
<dbReference type="Gene3D" id="2.115.10.20">
    <property type="entry name" value="Glycosyl hydrolase domain, family 43"/>
    <property type="match status" value="1"/>
</dbReference>
<dbReference type="InterPro" id="IPR006710">
    <property type="entry name" value="Glyco_hydro_43"/>
</dbReference>
<protein>
    <submittedName>
        <fullName evidence="7">Glycoside hydrolase</fullName>
    </submittedName>
</protein>
<dbReference type="GO" id="GO:0005975">
    <property type="term" value="P:carbohydrate metabolic process"/>
    <property type="evidence" value="ECO:0007669"/>
    <property type="project" value="InterPro"/>
</dbReference>
<comment type="caution">
    <text evidence="7">The sequence shown here is derived from an EMBL/GenBank/DDBJ whole genome shotgun (WGS) entry which is preliminary data.</text>
</comment>
<dbReference type="GO" id="GO:0004553">
    <property type="term" value="F:hydrolase activity, hydrolyzing O-glycosyl compounds"/>
    <property type="evidence" value="ECO:0007669"/>
    <property type="project" value="InterPro"/>
</dbReference>
<evidence type="ECO:0000313" key="7">
    <source>
        <dbReference type="EMBL" id="RKL66247.1"/>
    </source>
</evidence>
<evidence type="ECO:0000256" key="2">
    <source>
        <dbReference type="ARBA" id="ARBA00009865"/>
    </source>
</evidence>
<comment type="pathway">
    <text evidence="1">Glycan metabolism; L-arabinan degradation.</text>
</comment>
<keyword evidence="8" id="KW-1185">Reference proteome</keyword>
<evidence type="ECO:0000256" key="4">
    <source>
        <dbReference type="ARBA" id="ARBA00023295"/>
    </source>
</evidence>
<dbReference type="AlphaFoldDB" id="A0A3A9K0J1"/>
<sequence length="289" mass="33099">MKKEEIRIRDPFVLPDKEKKLYYLYGTTDENVWDGDGTGFDAFTSADLENWEGPVQVFRPTKEFWATKHFWAPEVYYLNEKYYMFASFKSEDQCRGTQVLISKNPLGPFVPLTNKPVTPENWECLDGTLYIDNHNNPWMIFCHEWIQVQDGEICAIQLSEDLREAVSNPVILFRASEAKWTRGENNNYVTDGPFLIKDSQGQLKMLWSSIGEKGYAIGVARSESGNILGPWVQEAEPLFAESGGHGMLFETFEKDLLLTIHSPNSTPNERPCFFSVVDDNGLKLGKKKE</sequence>
<reference evidence="7 8" key="1">
    <citation type="submission" date="2017-10" db="EMBL/GenBank/DDBJ databases">
        <title>Bacillus sp. nov., a halophilic bacterium isolated from a Keqin Lake.</title>
        <authorList>
            <person name="Wang H."/>
        </authorList>
    </citation>
    <scope>NUCLEOTIDE SEQUENCE [LARGE SCALE GENOMIC DNA]</scope>
    <source>
        <strain evidence="7 8">KCTC 13187</strain>
    </source>
</reference>
<evidence type="ECO:0000256" key="1">
    <source>
        <dbReference type="ARBA" id="ARBA00004834"/>
    </source>
</evidence>
<proteinExistence type="inferred from homology"/>
<dbReference type="InterPro" id="IPR050727">
    <property type="entry name" value="GH43_arabinanases"/>
</dbReference>
<dbReference type="Pfam" id="PF04616">
    <property type="entry name" value="Glyco_hydro_43"/>
    <property type="match status" value="1"/>
</dbReference>
<dbReference type="CDD" id="cd08981">
    <property type="entry name" value="GH43_Bt1873-like"/>
    <property type="match status" value="1"/>
</dbReference>
<keyword evidence="4 6" id="KW-0326">Glycosidase</keyword>
<evidence type="ECO:0000313" key="8">
    <source>
        <dbReference type="Proteomes" id="UP000281498"/>
    </source>
</evidence>
<evidence type="ECO:0000256" key="6">
    <source>
        <dbReference type="RuleBase" id="RU361187"/>
    </source>
</evidence>
<name>A0A3A9K0J1_9BACI</name>
<dbReference type="PANTHER" id="PTHR43301">
    <property type="entry name" value="ARABINAN ENDO-1,5-ALPHA-L-ARABINOSIDASE"/>
    <property type="match status" value="1"/>
</dbReference>
<accession>A0A3A9K0J1</accession>
<dbReference type="InterPro" id="IPR023296">
    <property type="entry name" value="Glyco_hydro_beta-prop_sf"/>
</dbReference>
<keyword evidence="3 6" id="KW-0378">Hydrolase</keyword>
<evidence type="ECO:0000256" key="3">
    <source>
        <dbReference type="ARBA" id="ARBA00022801"/>
    </source>
</evidence>
<dbReference type="RefSeq" id="WP_110937081.1">
    <property type="nucleotide sequence ID" value="NZ_KZ614146.1"/>
</dbReference>